<name>A0A2U2PN59_9SPHI</name>
<dbReference type="OrthoDB" id="5292580at2"/>
<evidence type="ECO:0000313" key="1">
    <source>
        <dbReference type="EMBL" id="PWG82758.1"/>
    </source>
</evidence>
<proteinExistence type="predicted"/>
<dbReference type="RefSeq" id="WP_109414176.1">
    <property type="nucleotide sequence ID" value="NZ_QEAS01000001.1"/>
</dbReference>
<organism evidence="1 2">
    <name type="scientific">Pararcticibacter amylolyticus</name>
    <dbReference type="NCBI Taxonomy" id="2173175"/>
    <lineage>
        <taxon>Bacteria</taxon>
        <taxon>Pseudomonadati</taxon>
        <taxon>Bacteroidota</taxon>
        <taxon>Sphingobacteriia</taxon>
        <taxon>Sphingobacteriales</taxon>
        <taxon>Sphingobacteriaceae</taxon>
        <taxon>Pararcticibacter</taxon>
    </lineage>
</organism>
<keyword evidence="2" id="KW-1185">Reference proteome</keyword>
<gene>
    <name evidence="1" type="ORF">DDR33_01415</name>
</gene>
<dbReference type="EMBL" id="QEAS01000001">
    <property type="protein sequence ID" value="PWG82758.1"/>
    <property type="molecule type" value="Genomic_DNA"/>
</dbReference>
<dbReference type="InterPro" id="IPR025245">
    <property type="entry name" value="DUF4197"/>
</dbReference>
<dbReference type="Proteomes" id="UP000245647">
    <property type="component" value="Unassembled WGS sequence"/>
</dbReference>
<accession>A0A2U2PN59</accession>
<dbReference type="Pfam" id="PF13852">
    <property type="entry name" value="DUF4197"/>
    <property type="match status" value="1"/>
</dbReference>
<dbReference type="PROSITE" id="PS51257">
    <property type="entry name" value="PROKAR_LIPOPROTEIN"/>
    <property type="match status" value="1"/>
</dbReference>
<protein>
    <submittedName>
        <fullName evidence="1">DUF4197 domain-containing protein</fullName>
    </submittedName>
</protein>
<sequence>MKHIFTITLLSAGLLLSSCETLNQTAKVLNQSLGTPTATEIALGLKQALEAGTNNGTSRLHAQDGFLGNLAVKILFPPEAQKAENTLRKLGLNQLCDNVITSLNRAAESAAAEAKPIFISAIKQMTIADATNILLGKQDDAATQYFKRVTNAQLTEKFKPVIQNSLGQAGATKYWGEAVSRYNQIPLVTDINPDLTSYVTQKAIDGLFIEIAKEELKIRQNISARNTSLLQKVFGYADRQGS</sequence>
<comment type="caution">
    <text evidence="1">The sequence shown here is derived from an EMBL/GenBank/DDBJ whole genome shotgun (WGS) entry which is preliminary data.</text>
</comment>
<evidence type="ECO:0000313" key="2">
    <source>
        <dbReference type="Proteomes" id="UP000245647"/>
    </source>
</evidence>
<dbReference type="AlphaFoldDB" id="A0A2U2PN59"/>
<reference evidence="1 2" key="1">
    <citation type="submission" date="2018-04" db="EMBL/GenBank/DDBJ databases">
        <title>Pedobacter chongqingensis sp. nov., isolated from a rottenly hemp rope.</title>
        <authorList>
            <person name="Cai Y."/>
        </authorList>
    </citation>
    <scope>NUCLEOTIDE SEQUENCE [LARGE SCALE GENOMIC DNA]</scope>
    <source>
        <strain evidence="1 2">FJ4-8</strain>
    </source>
</reference>